<keyword evidence="7" id="KW-1185">Reference proteome</keyword>
<dbReference type="Pfam" id="PF20629">
    <property type="entry name" value="GD_AH_C"/>
    <property type="match status" value="1"/>
</dbReference>
<dbReference type="PANTHER" id="PTHR30536">
    <property type="entry name" value="ALTRONATE/GALACTARATE DEHYDRATASE"/>
    <property type="match status" value="1"/>
</dbReference>
<dbReference type="EMBL" id="JANCLU010000003">
    <property type="protein sequence ID" value="MCP8937703.1"/>
    <property type="molecule type" value="Genomic_DNA"/>
</dbReference>
<feature type="compositionally biased region" description="Low complexity" evidence="3">
    <location>
        <begin position="26"/>
        <end position="39"/>
    </location>
</feature>
<sequence>MAKGTKKASRTVFADPEKGSGKGTGKAKAAAKGVNAKAAKAGKGKAAKPARAAHRPAAPDIVVEAKSLAGGKLTFKGWRRENGRVGVRNHVLILPLDDLSNSVCEAVAHNVKGTLAIPHAYGRLQFGEDLELHFRTLIGTGSNPNVAAVVVVGIEDGWTGRVVDGIAKTGKPVVGFGIEGHGDIATIARASYEAKKMVQWATELQREECDISELWVSTKCGESDTTTGLSSCPTVGNMYDKLIPRGVTGVFGETSEITGAEHLCKARAATPKVAEKWYAMWKAYQEDVIEAHKTDDLSDSQPTKGNIAGGLTTIEEKALGNLEKIGRNSKFIDALQPAETPAKGPGLYYMDTSSAAAECVTLMAAGGYVVHTFPTGQGNVIGNPIVPVIKISGNPKTIRTMGEHIDVDVSGILRREMTISQAGDALIDMIVRTSNGRLTAAEALGHREFSMTKLYRSA</sequence>
<evidence type="ECO:0000256" key="2">
    <source>
        <dbReference type="ARBA" id="ARBA00023239"/>
    </source>
</evidence>
<gene>
    <name evidence="6" type="ORF">NK718_04190</name>
</gene>
<evidence type="ECO:0000313" key="6">
    <source>
        <dbReference type="EMBL" id="MCP8937703.1"/>
    </source>
</evidence>
<evidence type="ECO:0000259" key="5">
    <source>
        <dbReference type="Pfam" id="PF20629"/>
    </source>
</evidence>
<feature type="domain" description="D-galactarate/Altronate dehydratase second" evidence="4">
    <location>
        <begin position="77"/>
        <end position="201"/>
    </location>
</feature>
<dbReference type="InterPro" id="IPR007392">
    <property type="entry name" value="GD_AH_second"/>
</dbReference>
<dbReference type="GO" id="GO:0016787">
    <property type="term" value="F:hydrolase activity"/>
    <property type="evidence" value="ECO:0007669"/>
    <property type="project" value="UniProtKB-KW"/>
</dbReference>
<name>A0ABT1L9T7_9HYPH</name>
<feature type="domain" description="D-galactarate/Altronate dehydratase C-terminal" evidence="5">
    <location>
        <begin position="211"/>
        <end position="455"/>
    </location>
</feature>
<evidence type="ECO:0000256" key="1">
    <source>
        <dbReference type="ARBA" id="ARBA00010986"/>
    </source>
</evidence>
<feature type="region of interest" description="Disordered" evidence="3">
    <location>
        <begin position="1"/>
        <end position="53"/>
    </location>
</feature>
<feature type="compositionally biased region" description="Basic residues" evidence="3">
    <location>
        <begin position="40"/>
        <end position="53"/>
    </location>
</feature>
<protein>
    <submittedName>
        <fullName evidence="6">UxaA family hydrolase</fullName>
    </submittedName>
</protein>
<comment type="caution">
    <text evidence="6">The sequence shown here is derived from an EMBL/GenBank/DDBJ whole genome shotgun (WGS) entry which is preliminary data.</text>
</comment>
<reference evidence="6 7" key="1">
    <citation type="submission" date="2022-07" db="EMBL/GenBank/DDBJ databases">
        <authorList>
            <person name="Li W.-J."/>
            <person name="Deng Q.-Q."/>
        </authorList>
    </citation>
    <scope>NUCLEOTIDE SEQUENCE [LARGE SCALE GENOMIC DNA]</scope>
    <source>
        <strain evidence="6 7">SYSU M60028</strain>
    </source>
</reference>
<dbReference type="RefSeq" id="WP_254738932.1">
    <property type="nucleotide sequence ID" value="NZ_JANCLU010000003.1"/>
</dbReference>
<evidence type="ECO:0000256" key="3">
    <source>
        <dbReference type="SAM" id="MobiDB-lite"/>
    </source>
</evidence>
<keyword evidence="6" id="KW-0378">Hydrolase</keyword>
<dbReference type="Pfam" id="PF04295">
    <property type="entry name" value="GD_AH_second"/>
    <property type="match status" value="1"/>
</dbReference>
<dbReference type="InterPro" id="IPR052172">
    <property type="entry name" value="UxaA_altronate/galactarate_dh"/>
</dbReference>
<dbReference type="Proteomes" id="UP001205890">
    <property type="component" value="Unassembled WGS sequence"/>
</dbReference>
<proteinExistence type="inferred from homology"/>
<dbReference type="InterPro" id="IPR048332">
    <property type="entry name" value="GD_AH_C"/>
</dbReference>
<comment type="similarity">
    <text evidence="1">Belongs to the UxaA family.</text>
</comment>
<accession>A0ABT1L9T7</accession>
<dbReference type="PANTHER" id="PTHR30536:SF5">
    <property type="entry name" value="ALTRONATE DEHYDRATASE"/>
    <property type="match status" value="1"/>
</dbReference>
<evidence type="ECO:0000259" key="4">
    <source>
        <dbReference type="Pfam" id="PF04295"/>
    </source>
</evidence>
<keyword evidence="2" id="KW-0456">Lyase</keyword>
<evidence type="ECO:0000313" key="7">
    <source>
        <dbReference type="Proteomes" id="UP001205890"/>
    </source>
</evidence>
<organism evidence="6 7">
    <name type="scientific">Alsobacter ponti</name>
    <dbReference type="NCBI Taxonomy" id="2962936"/>
    <lineage>
        <taxon>Bacteria</taxon>
        <taxon>Pseudomonadati</taxon>
        <taxon>Pseudomonadota</taxon>
        <taxon>Alphaproteobacteria</taxon>
        <taxon>Hyphomicrobiales</taxon>
        <taxon>Alsobacteraceae</taxon>
        <taxon>Alsobacter</taxon>
    </lineage>
</organism>